<comment type="caution">
    <text evidence="4">The sequence shown here is derived from an EMBL/GenBank/DDBJ whole genome shotgun (WGS) entry which is preliminary data.</text>
</comment>
<name>A0A420MH72_FUSOX</name>
<feature type="compositionally biased region" description="Polar residues" evidence="2">
    <location>
        <begin position="62"/>
        <end position="76"/>
    </location>
</feature>
<dbReference type="VEuPathDB" id="FungiDB:FOC4_g10004097"/>
<proteinExistence type="predicted"/>
<evidence type="ECO:0000256" key="1">
    <source>
        <dbReference type="ARBA" id="ARBA00023242"/>
    </source>
</evidence>
<feature type="region of interest" description="Disordered" evidence="2">
    <location>
        <begin position="47"/>
        <end position="76"/>
    </location>
</feature>
<gene>
    <name evidence="4" type="ORF">BFJ69_g14570</name>
</gene>
<dbReference type="VEuPathDB" id="FungiDB:FOXG_21857"/>
<dbReference type="InterPro" id="IPR050987">
    <property type="entry name" value="AtrR-like"/>
</dbReference>
<feature type="domain" description="Xylanolytic transcriptional activator regulatory" evidence="3">
    <location>
        <begin position="157"/>
        <end position="351"/>
    </location>
</feature>
<dbReference type="PANTHER" id="PTHR46910">
    <property type="entry name" value="TRANSCRIPTION FACTOR PDR1"/>
    <property type="match status" value="1"/>
</dbReference>
<dbReference type="VEuPathDB" id="FungiDB:FOIG_15447"/>
<dbReference type="GO" id="GO:0008270">
    <property type="term" value="F:zinc ion binding"/>
    <property type="evidence" value="ECO:0007669"/>
    <property type="project" value="InterPro"/>
</dbReference>
<dbReference type="VEuPathDB" id="FungiDB:FOZG_06259"/>
<dbReference type="GO" id="GO:0003677">
    <property type="term" value="F:DNA binding"/>
    <property type="evidence" value="ECO:0007669"/>
    <property type="project" value="InterPro"/>
</dbReference>
<dbReference type="PANTHER" id="PTHR46910:SF25">
    <property type="entry name" value="ABC-TRANSPORTER-REGULATING TRANSCRIPTION FACTOR"/>
    <property type="match status" value="1"/>
</dbReference>
<dbReference type="VEuPathDB" id="FungiDB:FOC1_g10001494"/>
<dbReference type="VEuPathDB" id="FungiDB:FOMG_16566"/>
<dbReference type="GO" id="GO:0003700">
    <property type="term" value="F:DNA-binding transcription factor activity"/>
    <property type="evidence" value="ECO:0007669"/>
    <property type="project" value="InterPro"/>
</dbReference>
<reference evidence="4 5" key="1">
    <citation type="journal article" date="2018" name="Sci. Rep.">
        <title>Characterisation of pathogen-specific regions and novel effector candidates in Fusarium oxysporum f. sp. cepae.</title>
        <authorList>
            <person name="Armitage A.D."/>
            <person name="Taylor A."/>
            <person name="Sobczyk M.K."/>
            <person name="Baxter L."/>
            <person name="Greenfield B.P."/>
            <person name="Bates H.J."/>
            <person name="Wilson F."/>
            <person name="Jackson A.C."/>
            <person name="Ott S."/>
            <person name="Harrison R.J."/>
            <person name="Clarkson J.P."/>
        </authorList>
    </citation>
    <scope>NUCLEOTIDE SEQUENCE [LARGE SCALE GENOMIC DNA]</scope>
    <source>
        <strain evidence="4 5">Fo_A13</strain>
    </source>
</reference>
<dbReference type="VEuPathDB" id="FungiDB:HZS61_009922"/>
<dbReference type="AlphaFoldDB" id="A0A420MH72"/>
<accession>A0A420MH72</accession>
<keyword evidence="1" id="KW-0539">Nucleus</keyword>
<dbReference type="GO" id="GO:0006351">
    <property type="term" value="P:DNA-templated transcription"/>
    <property type="evidence" value="ECO:0007669"/>
    <property type="project" value="InterPro"/>
</dbReference>
<dbReference type="EMBL" id="MRCX01000233">
    <property type="protein sequence ID" value="RKK67362.1"/>
    <property type="molecule type" value="Genomic_DNA"/>
</dbReference>
<dbReference type="Pfam" id="PF04082">
    <property type="entry name" value="Fungal_trans"/>
    <property type="match status" value="1"/>
</dbReference>
<organism evidence="4 5">
    <name type="scientific">Fusarium oxysporum</name>
    <name type="common">Fusarium vascular wilt</name>
    <dbReference type="NCBI Taxonomy" id="5507"/>
    <lineage>
        <taxon>Eukaryota</taxon>
        <taxon>Fungi</taxon>
        <taxon>Dikarya</taxon>
        <taxon>Ascomycota</taxon>
        <taxon>Pezizomycotina</taxon>
        <taxon>Sordariomycetes</taxon>
        <taxon>Hypocreomycetidae</taxon>
        <taxon>Hypocreales</taxon>
        <taxon>Nectriaceae</taxon>
        <taxon>Fusarium</taxon>
        <taxon>Fusarium oxysporum species complex</taxon>
    </lineage>
</organism>
<dbReference type="CDD" id="cd12148">
    <property type="entry name" value="fungal_TF_MHR"/>
    <property type="match status" value="1"/>
</dbReference>
<evidence type="ECO:0000259" key="3">
    <source>
        <dbReference type="Pfam" id="PF04082"/>
    </source>
</evidence>
<dbReference type="Proteomes" id="UP000285084">
    <property type="component" value="Unassembled WGS sequence"/>
</dbReference>
<dbReference type="InterPro" id="IPR007219">
    <property type="entry name" value="XnlR_reg_dom"/>
</dbReference>
<evidence type="ECO:0000313" key="4">
    <source>
        <dbReference type="EMBL" id="RKK67362.1"/>
    </source>
</evidence>
<protein>
    <recommendedName>
        <fullName evidence="3">Xylanolytic transcriptional activator regulatory domain-containing protein</fullName>
    </recommendedName>
</protein>
<evidence type="ECO:0000313" key="5">
    <source>
        <dbReference type="Proteomes" id="UP000285084"/>
    </source>
</evidence>
<sequence length="580" mass="64851">MLESQGEMSLWRAERKRAWQKYIQTLEQRLKNVEVALQVSPTVNEDLSQVSADPGHSHETSNSHGTTMADRTQSMPSRWSEEITRNIFQTQKNKSNLERTVFAPLPPKEHILHFISSALEDMYEVQSLFSTDDVLKLVNDQYSAGSSNCHANPTRWATLNALIATGIHWKADNKAIEELFPISWAYFKNAFAIFPEIVMNSDGIDSCQAMIAMAFLMRGTADARAFTVLLSAAAHAIHCIGLNLEGLYGSSDLIDIERRRRSFWTIYVLRCNASLNFDLPAPSDEVSVELPSQGLAIDTNSSTHLLRHMSTLALIQSRISRCFCLGSSLSKSIDKMTQALAELDNDLESWRTGLPTEVQPTALAQVDNLGIIQLHFAYYASTWKIYTAIGKLYNVPLTLIEREQPNLHLTVLHNPADSEVAMNLTWIGKFVGFLKSFQDQEGCDLKGLIGFCSKLYDIASFAQHNPAEQRDENENETAGLWRQYTVNGWRMAYQPILYSLPEDCGGFPAGTTIAVGTSLPSNKRYAYIDMYASTDGAKTFKFLSHVAYGPGPETVTNGDKAICEAFLLVYKGKLIIYYSN</sequence>
<evidence type="ECO:0000256" key="2">
    <source>
        <dbReference type="SAM" id="MobiDB-lite"/>
    </source>
</evidence>
<dbReference type="Gene3D" id="2.120.10.10">
    <property type="match status" value="1"/>
</dbReference>